<reference evidence="2" key="1">
    <citation type="submission" date="2018-05" db="EMBL/GenBank/DDBJ databases">
        <title>Draft genome of Mucuna pruriens seed.</title>
        <authorList>
            <person name="Nnadi N.E."/>
            <person name="Vos R."/>
            <person name="Hasami M.H."/>
            <person name="Devisetty U.K."/>
            <person name="Aguiy J.C."/>
        </authorList>
    </citation>
    <scope>NUCLEOTIDE SEQUENCE [LARGE SCALE GENOMIC DNA]</scope>
    <source>
        <strain evidence="2">JCA_2017</strain>
    </source>
</reference>
<feature type="region of interest" description="Disordered" evidence="1">
    <location>
        <begin position="1"/>
        <end position="62"/>
    </location>
</feature>
<keyword evidence="3" id="KW-1185">Reference proteome</keyword>
<dbReference type="AlphaFoldDB" id="A0A371HI12"/>
<name>A0A371HI12_MUCPR</name>
<feature type="region of interest" description="Disordered" evidence="1">
    <location>
        <begin position="177"/>
        <end position="237"/>
    </location>
</feature>
<evidence type="ECO:0000313" key="3">
    <source>
        <dbReference type="Proteomes" id="UP000257109"/>
    </source>
</evidence>
<protein>
    <submittedName>
        <fullName evidence="2">Uncharacterized protein</fullName>
    </submittedName>
</protein>
<evidence type="ECO:0000256" key="1">
    <source>
        <dbReference type="SAM" id="MobiDB-lite"/>
    </source>
</evidence>
<feature type="compositionally biased region" description="Basic and acidic residues" evidence="1">
    <location>
        <begin position="199"/>
        <end position="230"/>
    </location>
</feature>
<accession>A0A371HI12</accession>
<comment type="caution">
    <text evidence="2">The sequence shown here is derived from an EMBL/GenBank/DDBJ whole genome shotgun (WGS) entry which is preliminary data.</text>
</comment>
<feature type="region of interest" description="Disordered" evidence="1">
    <location>
        <begin position="256"/>
        <end position="279"/>
    </location>
</feature>
<feature type="compositionally biased region" description="Basic and acidic residues" evidence="1">
    <location>
        <begin position="267"/>
        <end position="279"/>
    </location>
</feature>
<feature type="compositionally biased region" description="Basic and acidic residues" evidence="1">
    <location>
        <begin position="177"/>
        <end position="191"/>
    </location>
</feature>
<gene>
    <name evidence="2" type="ORF">CR513_14102</name>
</gene>
<dbReference type="Proteomes" id="UP000257109">
    <property type="component" value="Unassembled WGS sequence"/>
</dbReference>
<dbReference type="EMBL" id="QJKJ01002536">
    <property type="protein sequence ID" value="RDY02438.1"/>
    <property type="molecule type" value="Genomic_DNA"/>
</dbReference>
<organism evidence="2 3">
    <name type="scientific">Mucuna pruriens</name>
    <name type="common">Velvet bean</name>
    <name type="synonym">Dolichos pruriens</name>
    <dbReference type="NCBI Taxonomy" id="157652"/>
    <lineage>
        <taxon>Eukaryota</taxon>
        <taxon>Viridiplantae</taxon>
        <taxon>Streptophyta</taxon>
        <taxon>Embryophyta</taxon>
        <taxon>Tracheophyta</taxon>
        <taxon>Spermatophyta</taxon>
        <taxon>Magnoliopsida</taxon>
        <taxon>eudicotyledons</taxon>
        <taxon>Gunneridae</taxon>
        <taxon>Pentapetalae</taxon>
        <taxon>rosids</taxon>
        <taxon>fabids</taxon>
        <taxon>Fabales</taxon>
        <taxon>Fabaceae</taxon>
        <taxon>Papilionoideae</taxon>
        <taxon>50 kb inversion clade</taxon>
        <taxon>NPAAA clade</taxon>
        <taxon>indigoferoid/millettioid clade</taxon>
        <taxon>Phaseoleae</taxon>
        <taxon>Mucuna</taxon>
    </lineage>
</organism>
<sequence>MVATVFNQRRTENMRELTVTIDHPGPDPMREPPGPARPIWKEASPRWQPTPEGPSPKEESWELGGYLPVKPPLSPPLSRINTNSYPFVRVGFWKTLRHYTTCTFRRDQTEGLSSNLNPIAQKENPNITRNLPLQFIEIPERRKGPTVGSQCIRMAYGHSTEDCHTLQEEIERLVQEGHPPKPIRPKREHESPSQPTNTRRTEKGEAPKETRDGPRREEKRRERSGLPQRRDTRHRGCHHNHFLGRKWCRSREKQKEKGRQCSISMRESQHDTNLGDHFW</sequence>
<evidence type="ECO:0000313" key="2">
    <source>
        <dbReference type="EMBL" id="RDY02438.1"/>
    </source>
</evidence>
<feature type="non-terminal residue" evidence="2">
    <location>
        <position position="1"/>
    </location>
</feature>
<proteinExistence type="predicted"/>